<dbReference type="WBParaSite" id="Pan_g23563.t1">
    <property type="protein sequence ID" value="Pan_g23563.t1"/>
    <property type="gene ID" value="Pan_g23563"/>
</dbReference>
<keyword evidence="2" id="KW-1185">Reference proteome</keyword>
<protein>
    <submittedName>
        <fullName evidence="3">Uncharacterized protein</fullName>
    </submittedName>
</protein>
<proteinExistence type="predicted"/>
<reference evidence="2" key="1">
    <citation type="journal article" date="2013" name="Genetics">
        <title>The draft genome and transcriptome of Panagrellus redivivus are shaped by the harsh demands of a free-living lifestyle.</title>
        <authorList>
            <person name="Srinivasan J."/>
            <person name="Dillman A.R."/>
            <person name="Macchietto M.G."/>
            <person name="Heikkinen L."/>
            <person name="Lakso M."/>
            <person name="Fracchia K.M."/>
            <person name="Antoshechkin I."/>
            <person name="Mortazavi A."/>
            <person name="Wong G."/>
            <person name="Sternberg P.W."/>
        </authorList>
    </citation>
    <scope>NUCLEOTIDE SEQUENCE [LARGE SCALE GENOMIC DNA]</scope>
    <source>
        <strain evidence="2">MT8872</strain>
    </source>
</reference>
<evidence type="ECO:0000313" key="3">
    <source>
        <dbReference type="WBParaSite" id="Pan_g23563.t1"/>
    </source>
</evidence>
<sequence length="210" mass="23878">MKSNFDVVCGEIKDGQRHYDFQGICPSECDSDKATKVVSGSAPVRRVSISDDILLIRVWWNSIVAAIIAFGCYILSLCNYKKNVMERQRSTGFKVRSRLRNELDSDFWEQCFENYCIPITPPFSSSDTRKLPNMPKISRNWSSLKLPSSTPMPQALTEKRLEPQAAIPWELPEFPDISPILPVKHDSFLDSCFNDTPKCVSCATKHLPEK</sequence>
<dbReference type="AlphaFoldDB" id="A0A7E4ZXG6"/>
<name>A0A7E4ZXG6_PANRE</name>
<organism evidence="2 3">
    <name type="scientific">Panagrellus redivivus</name>
    <name type="common">Microworm</name>
    <dbReference type="NCBI Taxonomy" id="6233"/>
    <lineage>
        <taxon>Eukaryota</taxon>
        <taxon>Metazoa</taxon>
        <taxon>Ecdysozoa</taxon>
        <taxon>Nematoda</taxon>
        <taxon>Chromadorea</taxon>
        <taxon>Rhabditida</taxon>
        <taxon>Tylenchina</taxon>
        <taxon>Panagrolaimomorpha</taxon>
        <taxon>Panagrolaimoidea</taxon>
        <taxon>Panagrolaimidae</taxon>
        <taxon>Panagrellus</taxon>
    </lineage>
</organism>
<accession>A0A7E4ZXG6</accession>
<keyword evidence="1" id="KW-0812">Transmembrane</keyword>
<evidence type="ECO:0000313" key="2">
    <source>
        <dbReference type="Proteomes" id="UP000492821"/>
    </source>
</evidence>
<dbReference type="Proteomes" id="UP000492821">
    <property type="component" value="Unassembled WGS sequence"/>
</dbReference>
<keyword evidence="1" id="KW-0472">Membrane</keyword>
<reference evidence="3" key="2">
    <citation type="submission" date="2020-10" db="UniProtKB">
        <authorList>
            <consortium name="WormBaseParasite"/>
        </authorList>
    </citation>
    <scope>IDENTIFICATION</scope>
</reference>
<evidence type="ECO:0000256" key="1">
    <source>
        <dbReference type="SAM" id="Phobius"/>
    </source>
</evidence>
<keyword evidence="1" id="KW-1133">Transmembrane helix</keyword>
<feature type="transmembrane region" description="Helical" evidence="1">
    <location>
        <begin position="58"/>
        <end position="80"/>
    </location>
</feature>